<comment type="caution">
    <text evidence="2">The sequence shown here is derived from an EMBL/GenBank/DDBJ whole genome shotgun (WGS) entry which is preliminary data.</text>
</comment>
<evidence type="ECO:0000256" key="1">
    <source>
        <dbReference type="SAM" id="MobiDB-lite"/>
    </source>
</evidence>
<dbReference type="SUPFAM" id="SSF50199">
    <property type="entry name" value="Staphylococcal nuclease"/>
    <property type="match status" value="1"/>
</dbReference>
<proteinExistence type="predicted"/>
<feature type="region of interest" description="Disordered" evidence="1">
    <location>
        <begin position="51"/>
        <end position="113"/>
    </location>
</feature>
<evidence type="ECO:0000313" key="3">
    <source>
        <dbReference type="Proteomes" id="UP001230207"/>
    </source>
</evidence>
<dbReference type="InterPro" id="IPR035437">
    <property type="entry name" value="SNase_OB-fold_sf"/>
</dbReference>
<reference evidence="2 3" key="1">
    <citation type="submission" date="2023-07" db="EMBL/GenBank/DDBJ databases">
        <title>Genomic Encyclopedia of Type Strains, Phase IV (KMG-IV): sequencing the most valuable type-strain genomes for metagenomic binning, comparative biology and taxonomic classification.</title>
        <authorList>
            <person name="Goeker M."/>
        </authorList>
    </citation>
    <scope>NUCLEOTIDE SEQUENCE [LARGE SCALE GENOMIC DNA]</scope>
    <source>
        <strain evidence="2 3">DSM 1112</strain>
    </source>
</reference>
<keyword evidence="2" id="KW-0378">Hydrolase</keyword>
<sequence length="259" mass="27377">MKRQLLTLAGGLGAIGLTALILLAGNATIQGTESAATPEFTLDTPTMEDMGTAEEQDDVPALPDATAPTPDTSVESEPLTLGTPDDVTSKPLERIEPRKPLSETMTKPEPGPQVLRHPVALSAGTIRFGNGTLQLEGLGPQSAERQCGEGTSAWPCGTVARTAFRNFLRARAMTCAVPDASWEGTVTARCSIGDIDPAQWLAENGWAEPAANSAFADSIRTAQTEKRGFYGDDPRDEIVEPFLMDDTAEPADALTEPAQ</sequence>
<feature type="compositionally biased region" description="Basic and acidic residues" evidence="1">
    <location>
        <begin position="87"/>
        <end position="101"/>
    </location>
</feature>
<evidence type="ECO:0000313" key="2">
    <source>
        <dbReference type="EMBL" id="MDQ0318855.1"/>
    </source>
</evidence>
<dbReference type="EMBL" id="JAUSVF010000001">
    <property type="protein sequence ID" value="MDQ0318855.1"/>
    <property type="molecule type" value="Genomic_DNA"/>
</dbReference>
<keyword evidence="3" id="KW-1185">Reference proteome</keyword>
<organism evidence="2 3">
    <name type="scientific">Pararhizobium capsulatum DSM 1112</name>
    <dbReference type="NCBI Taxonomy" id="1121113"/>
    <lineage>
        <taxon>Bacteria</taxon>
        <taxon>Pseudomonadati</taxon>
        <taxon>Pseudomonadota</taxon>
        <taxon>Alphaproteobacteria</taxon>
        <taxon>Hyphomicrobiales</taxon>
        <taxon>Rhizobiaceae</taxon>
        <taxon>Rhizobium/Agrobacterium group</taxon>
        <taxon>Pararhizobium</taxon>
    </lineage>
</organism>
<name>A0ABU0BKT2_9HYPH</name>
<feature type="compositionally biased region" description="Low complexity" evidence="1">
    <location>
        <begin position="59"/>
        <end position="72"/>
    </location>
</feature>
<accession>A0ABU0BKT2</accession>
<dbReference type="Gene3D" id="2.40.50.90">
    <property type="match status" value="1"/>
</dbReference>
<dbReference type="RefSeq" id="WP_307227267.1">
    <property type="nucleotide sequence ID" value="NZ_JAUSVF010000001.1"/>
</dbReference>
<keyword evidence="2" id="KW-0540">Nuclease</keyword>
<dbReference type="Proteomes" id="UP001230207">
    <property type="component" value="Unassembled WGS sequence"/>
</dbReference>
<dbReference type="GO" id="GO:0004519">
    <property type="term" value="F:endonuclease activity"/>
    <property type="evidence" value="ECO:0007669"/>
    <property type="project" value="UniProtKB-KW"/>
</dbReference>
<protein>
    <submittedName>
        <fullName evidence="2">Endonuclease YncB(Thermonuclease family)</fullName>
    </submittedName>
</protein>
<gene>
    <name evidence="2" type="ORF">QO002_000993</name>
</gene>
<keyword evidence="2" id="KW-0255">Endonuclease</keyword>